<dbReference type="GeneTree" id="ENSGT00940000158351"/>
<comment type="catalytic activity">
    <reaction evidence="10">
        <text>a phosphate monoester + H2O = an alcohol + phosphate</text>
        <dbReference type="Rhea" id="RHEA:15017"/>
        <dbReference type="ChEBI" id="CHEBI:15377"/>
        <dbReference type="ChEBI" id="CHEBI:30879"/>
        <dbReference type="ChEBI" id="CHEBI:43474"/>
        <dbReference type="ChEBI" id="CHEBI:67140"/>
        <dbReference type="EC" id="3.1.3.2"/>
    </reaction>
    <physiologicalReaction direction="left-to-right" evidence="10">
        <dbReference type="Rhea" id="RHEA:15018"/>
    </physiologicalReaction>
</comment>
<dbReference type="STRING" id="29139.ENSVURP00010002093"/>
<organism evidence="14 15">
    <name type="scientific">Vombatus ursinus</name>
    <name type="common">Common wombat</name>
    <dbReference type="NCBI Taxonomy" id="29139"/>
    <lineage>
        <taxon>Eukaryota</taxon>
        <taxon>Metazoa</taxon>
        <taxon>Chordata</taxon>
        <taxon>Craniata</taxon>
        <taxon>Vertebrata</taxon>
        <taxon>Euteleostomi</taxon>
        <taxon>Mammalia</taxon>
        <taxon>Metatheria</taxon>
        <taxon>Diprotodontia</taxon>
        <taxon>Vombatidae</taxon>
        <taxon>Vombatus</taxon>
    </lineage>
</organism>
<evidence type="ECO:0000256" key="12">
    <source>
        <dbReference type="RuleBase" id="RU368115"/>
    </source>
</evidence>
<sequence>MSEPLHMGTESVLFICLGNICCSLIAEAFFSKLVNDQNISDKWKLDSEAISTCEIRNRPDYYRRQTLMKKYGITMNHISRQITKDFLTFDYVVYIDESNLRDLNRKVNQVKNFKAKIELLGSYKPQKLLFEEP</sequence>
<proteinExistence type="inferred from homology"/>
<keyword evidence="15" id="KW-1185">Reference proteome</keyword>
<reference evidence="14" key="3">
    <citation type="submission" date="2025-09" db="UniProtKB">
        <authorList>
            <consortium name="Ensembl"/>
        </authorList>
    </citation>
    <scope>IDENTIFICATION</scope>
</reference>
<dbReference type="InterPro" id="IPR050438">
    <property type="entry name" value="LMW_PTPase"/>
</dbReference>
<evidence type="ECO:0000313" key="15">
    <source>
        <dbReference type="Proteomes" id="UP000314987"/>
    </source>
</evidence>
<dbReference type="InterPro" id="IPR017867">
    <property type="entry name" value="Tyr_phospatase_low_mol_wt"/>
</dbReference>
<accession>A0A4X2JRD4</accession>
<evidence type="ECO:0000256" key="6">
    <source>
        <dbReference type="ARBA" id="ARBA00022490"/>
    </source>
</evidence>
<dbReference type="EC" id="3.1.3.2" evidence="3 12"/>
<comment type="similarity">
    <text evidence="2 12">Belongs to the low molecular weight phosphotyrosine protein phosphatase family.</text>
</comment>
<dbReference type="EC" id="3.1.3.48" evidence="4 12"/>
<dbReference type="InterPro" id="IPR036196">
    <property type="entry name" value="Ptyr_pPase_sf"/>
</dbReference>
<comment type="catalytic activity">
    <reaction evidence="12">
        <text>O-phospho-L-tyrosyl-[protein] + H2O = L-tyrosyl-[protein] + phosphate</text>
        <dbReference type="Rhea" id="RHEA:10684"/>
        <dbReference type="Rhea" id="RHEA-COMP:10136"/>
        <dbReference type="Rhea" id="RHEA-COMP:20101"/>
        <dbReference type="ChEBI" id="CHEBI:15377"/>
        <dbReference type="ChEBI" id="CHEBI:43474"/>
        <dbReference type="ChEBI" id="CHEBI:46858"/>
        <dbReference type="ChEBI" id="CHEBI:61978"/>
        <dbReference type="EC" id="3.1.3.48"/>
    </reaction>
</comment>
<dbReference type="Ensembl" id="ENSVURT00010002390.1">
    <property type="protein sequence ID" value="ENSVURP00010002093.1"/>
    <property type="gene ID" value="ENSVURG00010001758.1"/>
</dbReference>
<feature type="active site" description="Nucleophile" evidence="11">
    <location>
        <position position="16"/>
    </location>
</feature>
<dbReference type="OMA" id="STCEIRN"/>
<protein>
    <recommendedName>
        <fullName evidence="5 12">Low molecular weight phosphotyrosine protein phosphatase</fullName>
        <shortName evidence="12">LMW-PTP</shortName>
        <shortName evidence="12">LMW-PTPase</shortName>
        <ecNumber evidence="3 12">3.1.3.2</ecNumber>
        <ecNumber evidence="4 12">3.1.3.48</ecNumber>
    </recommendedName>
    <alternativeName>
        <fullName evidence="9 12">Low molecular weight cytosolic acid phosphatase</fullName>
    </alternativeName>
</protein>
<feature type="domain" description="Phosphotyrosine protein phosphatase I" evidence="13">
    <location>
        <begin position="10"/>
        <end position="132"/>
    </location>
</feature>
<evidence type="ECO:0000256" key="5">
    <source>
        <dbReference type="ARBA" id="ARBA00017603"/>
    </source>
</evidence>
<dbReference type="SUPFAM" id="SSF52788">
    <property type="entry name" value="Phosphotyrosine protein phosphatases I"/>
    <property type="match status" value="1"/>
</dbReference>
<evidence type="ECO:0000256" key="3">
    <source>
        <dbReference type="ARBA" id="ARBA00012646"/>
    </source>
</evidence>
<comment type="subcellular location">
    <subcellularLocation>
        <location evidence="1 12">Cytoplasm</location>
    </subcellularLocation>
</comment>
<dbReference type="PANTHER" id="PTHR11717:SF7">
    <property type="entry name" value="LOW MOLECULAR WEIGHT PHOSPHOTYROSINE PROTEIN PHOSPHATASE"/>
    <property type="match status" value="1"/>
</dbReference>
<dbReference type="GO" id="GO:0003993">
    <property type="term" value="F:acid phosphatase activity"/>
    <property type="evidence" value="ECO:0007669"/>
    <property type="project" value="UniProtKB-UniRule"/>
</dbReference>
<dbReference type="AlphaFoldDB" id="A0A4X2JRD4"/>
<dbReference type="GO" id="GO:0005737">
    <property type="term" value="C:cytoplasm"/>
    <property type="evidence" value="ECO:0007669"/>
    <property type="project" value="UniProtKB-SubCell"/>
</dbReference>
<dbReference type="Proteomes" id="UP000314987">
    <property type="component" value="Unassembled WGS sequence"/>
</dbReference>
<evidence type="ECO:0000256" key="7">
    <source>
        <dbReference type="ARBA" id="ARBA00022801"/>
    </source>
</evidence>
<dbReference type="Gene3D" id="3.40.50.2300">
    <property type="match status" value="1"/>
</dbReference>
<evidence type="ECO:0000256" key="10">
    <source>
        <dbReference type="ARBA" id="ARBA00033695"/>
    </source>
</evidence>
<evidence type="ECO:0000256" key="11">
    <source>
        <dbReference type="PIRSR" id="PIRSR617867-1"/>
    </source>
</evidence>
<reference evidence="14" key="2">
    <citation type="submission" date="2025-08" db="UniProtKB">
        <authorList>
            <consortium name="Ensembl"/>
        </authorList>
    </citation>
    <scope>IDENTIFICATION</scope>
</reference>
<evidence type="ECO:0000256" key="1">
    <source>
        <dbReference type="ARBA" id="ARBA00004496"/>
    </source>
</evidence>
<evidence type="ECO:0000313" key="14">
    <source>
        <dbReference type="Ensembl" id="ENSVURP00010002093.1"/>
    </source>
</evidence>
<dbReference type="GO" id="GO:0004726">
    <property type="term" value="F:non-membrane spanning protein tyrosine phosphatase activity"/>
    <property type="evidence" value="ECO:0007669"/>
    <property type="project" value="InterPro"/>
</dbReference>
<keyword evidence="7 12" id="KW-0378">Hydrolase</keyword>
<evidence type="ECO:0000256" key="8">
    <source>
        <dbReference type="ARBA" id="ARBA00022912"/>
    </source>
</evidence>
<dbReference type="InterPro" id="IPR023485">
    <property type="entry name" value="Ptyr_pPase"/>
</dbReference>
<keyword evidence="6 12" id="KW-0963">Cytoplasm</keyword>
<name>A0A4X2JRD4_VOMUR</name>
<keyword evidence="8 12" id="KW-0904">Protein phosphatase</keyword>
<dbReference type="Pfam" id="PF01451">
    <property type="entry name" value="LMWPc"/>
    <property type="match status" value="1"/>
</dbReference>
<dbReference type="PRINTS" id="PR00719">
    <property type="entry name" value="LMWPTPASE"/>
</dbReference>
<dbReference type="InterPro" id="IPR002115">
    <property type="entry name" value="Tyr_Pase_low_mol_wt_mml"/>
</dbReference>
<dbReference type="PANTHER" id="PTHR11717">
    <property type="entry name" value="LOW MOLECULAR WEIGHT PROTEIN TYROSINE PHOSPHATASE"/>
    <property type="match status" value="1"/>
</dbReference>
<evidence type="ECO:0000259" key="13">
    <source>
        <dbReference type="SMART" id="SM00226"/>
    </source>
</evidence>
<evidence type="ECO:0000256" key="2">
    <source>
        <dbReference type="ARBA" id="ARBA00011063"/>
    </source>
</evidence>
<reference evidence="15" key="1">
    <citation type="submission" date="2018-12" db="EMBL/GenBank/DDBJ databases">
        <authorList>
            <person name="Yazar S."/>
        </authorList>
    </citation>
    <scope>NUCLEOTIDE SEQUENCE [LARGE SCALE GENOMIC DNA]</scope>
</reference>
<dbReference type="SMART" id="SM00226">
    <property type="entry name" value="LMWPc"/>
    <property type="match status" value="1"/>
</dbReference>
<comment type="function">
    <text evidence="12">Acts on tyrosine phosphorylated proteins, low-MW aryl phosphates and natural and synthetic acyl phosphates.</text>
</comment>
<evidence type="ECO:0000256" key="4">
    <source>
        <dbReference type="ARBA" id="ARBA00013064"/>
    </source>
</evidence>
<dbReference type="PRINTS" id="PR00720">
    <property type="entry name" value="MAMMALPTPASE"/>
</dbReference>
<evidence type="ECO:0000256" key="9">
    <source>
        <dbReference type="ARBA" id="ARBA00032347"/>
    </source>
</evidence>